<dbReference type="Proteomes" id="UP000309992">
    <property type="component" value="Unassembled WGS sequence"/>
</dbReference>
<dbReference type="CDD" id="cd00829">
    <property type="entry name" value="SCP-x_thiolase"/>
    <property type="match status" value="1"/>
</dbReference>
<dbReference type="Gene3D" id="3.40.47.10">
    <property type="match status" value="1"/>
</dbReference>
<accession>A0ABY2S6Q3</accession>
<proteinExistence type="predicted"/>
<evidence type="ECO:0000259" key="1">
    <source>
        <dbReference type="Pfam" id="PF00108"/>
    </source>
</evidence>
<keyword evidence="4" id="KW-1185">Reference proteome</keyword>
<dbReference type="EMBL" id="SWMS01000007">
    <property type="protein sequence ID" value="TKG70979.1"/>
    <property type="molecule type" value="Genomic_DNA"/>
</dbReference>
<evidence type="ECO:0000313" key="4">
    <source>
        <dbReference type="Proteomes" id="UP000309992"/>
    </source>
</evidence>
<dbReference type="PIRSF" id="PIRSF000429">
    <property type="entry name" value="Ac-CoA_Ac_transf"/>
    <property type="match status" value="1"/>
</dbReference>
<dbReference type="Pfam" id="PF22691">
    <property type="entry name" value="Thiolase_C_1"/>
    <property type="match status" value="1"/>
</dbReference>
<dbReference type="SUPFAM" id="SSF53901">
    <property type="entry name" value="Thiolase-like"/>
    <property type="match status" value="2"/>
</dbReference>
<dbReference type="RefSeq" id="WP_113641748.1">
    <property type="nucleotide sequence ID" value="NZ_SWMS01000007.1"/>
</dbReference>
<feature type="domain" description="Thiolase C-terminal" evidence="2">
    <location>
        <begin position="258"/>
        <end position="382"/>
    </location>
</feature>
<comment type="caution">
    <text evidence="3">The sequence shown here is derived from an EMBL/GenBank/DDBJ whole genome shotgun (WGS) entry which is preliminary data.</text>
</comment>
<feature type="domain" description="Thiolase N-terminal" evidence="1">
    <location>
        <begin position="6"/>
        <end position="176"/>
    </location>
</feature>
<dbReference type="InterPro" id="IPR020616">
    <property type="entry name" value="Thiolase_N"/>
</dbReference>
<dbReference type="Pfam" id="PF00108">
    <property type="entry name" value="Thiolase_N"/>
    <property type="match status" value="1"/>
</dbReference>
<name>A0ABY2S6Q3_9PSEU</name>
<dbReference type="PANTHER" id="PTHR42870">
    <property type="entry name" value="ACETYL-COA C-ACETYLTRANSFERASE"/>
    <property type="match status" value="1"/>
</dbReference>
<gene>
    <name evidence="3" type="ORF">FCN18_15820</name>
</gene>
<dbReference type="InterPro" id="IPR016039">
    <property type="entry name" value="Thiolase-like"/>
</dbReference>
<protein>
    <submittedName>
        <fullName evidence="3">Thiolase family protein</fullName>
    </submittedName>
</protein>
<evidence type="ECO:0000259" key="2">
    <source>
        <dbReference type="Pfam" id="PF22691"/>
    </source>
</evidence>
<dbReference type="InterPro" id="IPR055140">
    <property type="entry name" value="Thiolase_C_2"/>
</dbReference>
<organism evidence="3 4">
    <name type="scientific">Prauserella endophytica</name>
    <dbReference type="NCBI Taxonomy" id="1592324"/>
    <lineage>
        <taxon>Bacteria</taxon>
        <taxon>Bacillati</taxon>
        <taxon>Actinomycetota</taxon>
        <taxon>Actinomycetes</taxon>
        <taxon>Pseudonocardiales</taxon>
        <taxon>Pseudonocardiaceae</taxon>
        <taxon>Prauserella</taxon>
        <taxon>Prauserella coralliicola group</taxon>
    </lineage>
</organism>
<reference evidence="3 4" key="1">
    <citation type="journal article" date="2015" name="Antonie Van Leeuwenhoek">
        <title>Prauserella endophytica sp. nov., an endophytic actinobacterium isolated from Tamarix taklamakanensis.</title>
        <authorList>
            <person name="Liu J.M."/>
            <person name="Habden X."/>
            <person name="Guo L."/>
            <person name="Tuo L."/>
            <person name="Jiang Z.K."/>
            <person name="Liu S.W."/>
            <person name="Liu X.F."/>
            <person name="Chen L."/>
            <person name="Li R.F."/>
            <person name="Zhang Y.Q."/>
            <person name="Sun C.H."/>
        </authorList>
    </citation>
    <scope>NUCLEOTIDE SEQUENCE [LARGE SCALE GENOMIC DNA]</scope>
    <source>
        <strain evidence="3 4">CGMCC 4.7182</strain>
    </source>
</reference>
<sequence length="384" mass="39961">MNHGAVAIAGIGMTPFGRHSPDYSGRDMGVDAARAALADAGLSWQDIDYAVGGSNVSGKPDTTVSSLGLTGIPFVNVRNGCATGTVALTTAAQAIRSGEAETVLVLGFDKHPRGAFGARPADYGHGDWYGQSGLMVTTQFFAMKARRYLDAHGLPDEVLGEVAAKAFRCGAANPDAWRRTEFTPDEIMAARVINPPLTQYMLCSPAEGAAAVVLTSADRAADLTDRPVTLAAATMRTRRFGSFEVFASWLPPGADASPTVDAARATFAKAGVTPRDVDVAQLQDTDAGAEIIHMAETGLCEHGQQRELLDAGATSPEGTLPINTDGGCLANGEPVGASGLRQVHEVVRQLRGTAGTRQIAGEPRVGFTHVYGAPGIAACTIITR</sequence>
<evidence type="ECO:0000313" key="3">
    <source>
        <dbReference type="EMBL" id="TKG70979.1"/>
    </source>
</evidence>
<dbReference type="InterPro" id="IPR002155">
    <property type="entry name" value="Thiolase"/>
</dbReference>
<dbReference type="PANTHER" id="PTHR42870:SF1">
    <property type="entry name" value="NON-SPECIFIC LIPID-TRANSFER PROTEIN-LIKE 2"/>
    <property type="match status" value="1"/>
</dbReference>